<evidence type="ECO:0000256" key="3">
    <source>
        <dbReference type="ARBA" id="ARBA00022723"/>
    </source>
</evidence>
<dbReference type="GO" id="GO:0004497">
    <property type="term" value="F:monooxygenase activity"/>
    <property type="evidence" value="ECO:0007669"/>
    <property type="project" value="UniProtKB-KW"/>
</dbReference>
<dbReference type="PRINTS" id="PR00463">
    <property type="entry name" value="EP450I"/>
</dbReference>
<comment type="similarity">
    <text evidence="2">Belongs to the cytochrome P450 family.</text>
</comment>
<dbReference type="PANTHER" id="PTHR46300:SF2">
    <property type="entry name" value="CYTOCHROME P450 MONOOXYGENASE ALNH-RELATED"/>
    <property type="match status" value="1"/>
</dbReference>
<proteinExistence type="inferred from homology"/>
<evidence type="ECO:0000256" key="6">
    <source>
        <dbReference type="ARBA" id="ARBA00023033"/>
    </source>
</evidence>
<gene>
    <name evidence="9" type="ORF">N7452_001915</name>
</gene>
<protein>
    <submittedName>
        <fullName evidence="9">M-hydroxybenzyl alcohol hydroxylase</fullName>
    </submittedName>
</protein>
<keyword evidence="4" id="KW-0560">Oxidoreductase</keyword>
<accession>A0A9W9R3J2</accession>
<dbReference type="InterPro" id="IPR001128">
    <property type="entry name" value="Cyt_P450"/>
</dbReference>
<keyword evidence="7" id="KW-0349">Heme</keyword>
<keyword evidence="8" id="KW-1133">Transmembrane helix</keyword>
<dbReference type="AlphaFoldDB" id="A0A9W9R3J2"/>
<dbReference type="InterPro" id="IPR036396">
    <property type="entry name" value="Cyt_P450_sf"/>
</dbReference>
<dbReference type="GO" id="GO:0005506">
    <property type="term" value="F:iron ion binding"/>
    <property type="evidence" value="ECO:0007669"/>
    <property type="project" value="InterPro"/>
</dbReference>
<evidence type="ECO:0000256" key="8">
    <source>
        <dbReference type="SAM" id="Phobius"/>
    </source>
</evidence>
<dbReference type="Proteomes" id="UP001147695">
    <property type="component" value="Unassembled WGS sequence"/>
</dbReference>
<evidence type="ECO:0000256" key="5">
    <source>
        <dbReference type="ARBA" id="ARBA00023004"/>
    </source>
</evidence>
<reference evidence="9" key="1">
    <citation type="submission" date="2022-12" db="EMBL/GenBank/DDBJ databases">
        <authorList>
            <person name="Petersen C."/>
        </authorList>
    </citation>
    <scope>NUCLEOTIDE SEQUENCE</scope>
    <source>
        <strain evidence="9">IBT 35673</strain>
    </source>
</reference>
<dbReference type="Gene3D" id="1.10.630.10">
    <property type="entry name" value="Cytochrome P450"/>
    <property type="match status" value="1"/>
</dbReference>
<dbReference type="SUPFAM" id="SSF48264">
    <property type="entry name" value="Cytochrome P450"/>
    <property type="match status" value="1"/>
</dbReference>
<keyword evidence="5 7" id="KW-0408">Iron</keyword>
<evidence type="ECO:0000256" key="1">
    <source>
        <dbReference type="ARBA" id="ARBA00001971"/>
    </source>
</evidence>
<dbReference type="GO" id="GO:0016705">
    <property type="term" value="F:oxidoreductase activity, acting on paired donors, with incorporation or reduction of molecular oxygen"/>
    <property type="evidence" value="ECO:0007669"/>
    <property type="project" value="InterPro"/>
</dbReference>
<keyword evidence="8" id="KW-0812">Transmembrane</keyword>
<evidence type="ECO:0000313" key="10">
    <source>
        <dbReference type="Proteomes" id="UP001147695"/>
    </source>
</evidence>
<dbReference type="EMBL" id="JAPZBQ010000001">
    <property type="protein sequence ID" value="KAJ5352941.1"/>
    <property type="molecule type" value="Genomic_DNA"/>
</dbReference>
<sequence>MVFAQSPFFCFAAVIAVIGLISLILRAVLRSGRRDLSLPPGDFPCPPTVPFFGNELQIPKSDAHFQFMKWAENYGGIFTLKRFKNTTIVISDRRILKELLDKRSNLYSHRPKSLVSHLITHSDHLLVMQYGDTWRMLRKMIHQYFMEPNCEKEHWKVQEAEANQMVYDFLTKPEDHMLHPKRYSNSITNSLVFGIRSKTVHDEHMEKLFHLMEKWSLVQELGATPPVDDFWLLRTLPQWMTGNWKNRALEVENLMQALYSTVLNQVRDRRTRGVNRDSFMDRVLDRMEKTPLSESQLRFLGGVLMEGGSDTSSSLILTIIQAMTKFPAVQARAHAEIDRVVGTDRSPAWSDFANLPYINCIIKEAHRWRPVSPLGVPHAVAQDDTINGMLIPKGATIMLNVWGMHHDPKTYPAPEQFEPSRFESYRSLAPGYTAGDWDKRDHYGYGAGRRICPGIHLAERNLFIGIAKLLWAFEFTQPVGSFSDIDPESGASQGFLHCPKEYGCGIRLRGEKRGTIEKEFREAQELFARFD</sequence>
<dbReference type="Pfam" id="PF00067">
    <property type="entry name" value="p450"/>
    <property type="match status" value="1"/>
</dbReference>
<dbReference type="CDD" id="cd11065">
    <property type="entry name" value="CYP64-like"/>
    <property type="match status" value="1"/>
</dbReference>
<evidence type="ECO:0000256" key="4">
    <source>
        <dbReference type="ARBA" id="ARBA00023002"/>
    </source>
</evidence>
<comment type="caution">
    <text evidence="9">The sequence shown here is derived from an EMBL/GenBank/DDBJ whole genome shotgun (WGS) entry which is preliminary data.</text>
</comment>
<feature type="binding site" description="axial binding residue" evidence="7">
    <location>
        <position position="452"/>
    </location>
    <ligand>
        <name>heme</name>
        <dbReference type="ChEBI" id="CHEBI:30413"/>
    </ligand>
    <ligandPart>
        <name>Fe</name>
        <dbReference type="ChEBI" id="CHEBI:18248"/>
    </ligandPart>
</feature>
<dbReference type="PANTHER" id="PTHR46300">
    <property type="entry name" value="P450, PUTATIVE (EUROFUNG)-RELATED-RELATED"/>
    <property type="match status" value="1"/>
</dbReference>
<dbReference type="InterPro" id="IPR050364">
    <property type="entry name" value="Cytochrome_P450_fung"/>
</dbReference>
<keyword evidence="6" id="KW-0503">Monooxygenase</keyword>
<keyword evidence="3 7" id="KW-0479">Metal-binding</keyword>
<keyword evidence="8" id="KW-0472">Membrane</keyword>
<dbReference type="InterPro" id="IPR002401">
    <property type="entry name" value="Cyt_P450_E_grp-I"/>
</dbReference>
<evidence type="ECO:0000256" key="2">
    <source>
        <dbReference type="ARBA" id="ARBA00010617"/>
    </source>
</evidence>
<evidence type="ECO:0000313" key="9">
    <source>
        <dbReference type="EMBL" id="KAJ5352941.1"/>
    </source>
</evidence>
<feature type="transmembrane region" description="Helical" evidence="8">
    <location>
        <begin position="6"/>
        <end position="29"/>
    </location>
</feature>
<organism evidence="9 10">
    <name type="scientific">Penicillium brevicompactum</name>
    <dbReference type="NCBI Taxonomy" id="5074"/>
    <lineage>
        <taxon>Eukaryota</taxon>
        <taxon>Fungi</taxon>
        <taxon>Dikarya</taxon>
        <taxon>Ascomycota</taxon>
        <taxon>Pezizomycotina</taxon>
        <taxon>Eurotiomycetes</taxon>
        <taxon>Eurotiomycetidae</taxon>
        <taxon>Eurotiales</taxon>
        <taxon>Aspergillaceae</taxon>
        <taxon>Penicillium</taxon>
    </lineage>
</organism>
<comment type="cofactor">
    <cofactor evidence="1 7">
        <name>heme</name>
        <dbReference type="ChEBI" id="CHEBI:30413"/>
    </cofactor>
</comment>
<reference evidence="9" key="2">
    <citation type="journal article" date="2023" name="IMA Fungus">
        <title>Comparative genomic study of the Penicillium genus elucidates a diverse pangenome and 15 lateral gene transfer events.</title>
        <authorList>
            <person name="Petersen C."/>
            <person name="Sorensen T."/>
            <person name="Nielsen M.R."/>
            <person name="Sondergaard T.E."/>
            <person name="Sorensen J.L."/>
            <person name="Fitzpatrick D.A."/>
            <person name="Frisvad J.C."/>
            <person name="Nielsen K.L."/>
        </authorList>
    </citation>
    <scope>NUCLEOTIDE SEQUENCE</scope>
    <source>
        <strain evidence="9">IBT 35673</strain>
    </source>
</reference>
<dbReference type="GO" id="GO:0020037">
    <property type="term" value="F:heme binding"/>
    <property type="evidence" value="ECO:0007669"/>
    <property type="project" value="InterPro"/>
</dbReference>
<dbReference type="GO" id="GO:0043386">
    <property type="term" value="P:mycotoxin biosynthetic process"/>
    <property type="evidence" value="ECO:0007669"/>
    <property type="project" value="UniProtKB-ARBA"/>
</dbReference>
<name>A0A9W9R3J2_PENBR</name>
<evidence type="ECO:0000256" key="7">
    <source>
        <dbReference type="PIRSR" id="PIRSR602401-1"/>
    </source>
</evidence>